<keyword evidence="2" id="KW-1185">Reference proteome</keyword>
<proteinExistence type="predicted"/>
<dbReference type="AlphaFoldDB" id="A0A7W7INL3"/>
<name>A0A7W7INL3_9CAUL</name>
<accession>A0A7W7INL3</accession>
<gene>
    <name evidence="1" type="ORF">HNP32_001400</name>
</gene>
<reference evidence="1 2" key="1">
    <citation type="submission" date="2020-08" db="EMBL/GenBank/DDBJ databases">
        <title>Functional genomics of gut bacteria from endangered species of beetles.</title>
        <authorList>
            <person name="Carlos-Shanley C."/>
        </authorList>
    </citation>
    <scope>NUCLEOTIDE SEQUENCE [LARGE SCALE GENOMIC DNA]</scope>
    <source>
        <strain evidence="1 2">S00123</strain>
    </source>
</reference>
<protein>
    <submittedName>
        <fullName evidence="1">Uncharacterized protein</fullName>
    </submittedName>
</protein>
<organism evidence="1 2">
    <name type="scientific">Brevundimonas bullata</name>
    <dbReference type="NCBI Taxonomy" id="13160"/>
    <lineage>
        <taxon>Bacteria</taxon>
        <taxon>Pseudomonadati</taxon>
        <taxon>Pseudomonadota</taxon>
        <taxon>Alphaproteobacteria</taxon>
        <taxon>Caulobacterales</taxon>
        <taxon>Caulobacteraceae</taxon>
        <taxon>Brevundimonas</taxon>
    </lineage>
</organism>
<dbReference type="EMBL" id="JACHKY010000002">
    <property type="protein sequence ID" value="MBB4797676.1"/>
    <property type="molecule type" value="Genomic_DNA"/>
</dbReference>
<dbReference type="Proteomes" id="UP000539957">
    <property type="component" value="Unassembled WGS sequence"/>
</dbReference>
<comment type="caution">
    <text evidence="1">The sequence shown here is derived from an EMBL/GenBank/DDBJ whole genome shotgun (WGS) entry which is preliminary data.</text>
</comment>
<evidence type="ECO:0000313" key="2">
    <source>
        <dbReference type="Proteomes" id="UP000539957"/>
    </source>
</evidence>
<dbReference type="RefSeq" id="WP_184268447.1">
    <property type="nucleotide sequence ID" value="NZ_JACHKY010000002.1"/>
</dbReference>
<evidence type="ECO:0000313" key="1">
    <source>
        <dbReference type="EMBL" id="MBB4797676.1"/>
    </source>
</evidence>
<sequence length="75" mass="8089">MTQFIIRYSARGTGVLRTETVAVSDASAAAAQAKRRLGTSRVFEEARVFEDDELRFNVTAGGDGVTTSGRQAARH</sequence>